<evidence type="ECO:0000313" key="2">
    <source>
        <dbReference type="Proteomes" id="UP000289546"/>
    </source>
</evidence>
<evidence type="ECO:0000313" key="1">
    <source>
        <dbReference type="EMBL" id="RXH26319.1"/>
    </source>
</evidence>
<reference evidence="1 2" key="1">
    <citation type="submission" date="2015-04" db="EMBL/GenBank/DDBJ databases">
        <title>Comparative genomics of rhizobia nodulating Arachis hypogaea in China.</title>
        <authorList>
            <person name="Li Y."/>
        </authorList>
    </citation>
    <scope>NUCLEOTIDE SEQUENCE [LARGE SCALE GENOMIC DNA]</scope>
    <source>
        <strain evidence="1 2">CCBAU 51757</strain>
    </source>
</reference>
<organism evidence="1 2">
    <name type="scientific">Bradyrhizobium nanningense</name>
    <dbReference type="NCBI Taxonomy" id="1325118"/>
    <lineage>
        <taxon>Bacteria</taxon>
        <taxon>Pseudomonadati</taxon>
        <taxon>Pseudomonadota</taxon>
        <taxon>Alphaproteobacteria</taxon>
        <taxon>Hyphomicrobiales</taxon>
        <taxon>Nitrobacteraceae</taxon>
        <taxon>Bradyrhizobium</taxon>
    </lineage>
</organism>
<accession>A0A4Q0S3F6</accession>
<keyword evidence="2" id="KW-1185">Reference proteome</keyword>
<protein>
    <submittedName>
        <fullName evidence="1">Uncharacterized protein</fullName>
    </submittedName>
</protein>
<proteinExistence type="predicted"/>
<comment type="caution">
    <text evidence="1">The sequence shown here is derived from an EMBL/GenBank/DDBJ whole genome shotgun (WGS) entry which is preliminary data.</text>
</comment>
<dbReference type="EMBL" id="LBJQ01000082">
    <property type="protein sequence ID" value="RXH26319.1"/>
    <property type="molecule type" value="Genomic_DNA"/>
</dbReference>
<dbReference type="RefSeq" id="WP_128919730.1">
    <property type="nucleotide sequence ID" value="NZ_LBJC01000027.1"/>
</dbReference>
<dbReference type="AlphaFoldDB" id="A0A4Q0S3F6"/>
<dbReference type="Proteomes" id="UP000289546">
    <property type="component" value="Unassembled WGS sequence"/>
</dbReference>
<name>A0A4Q0S3F6_9BRAD</name>
<gene>
    <name evidence="1" type="ORF">XH99_20480</name>
</gene>
<sequence length="132" mass="14898">MTQIEIIDNPALDGTRRALVLTEDRVGHYPEFRDFFVRRFALDSTVLSRPGYVRAPSGMTYALVFIGRSGEPFPDGIEIYALPYAFETLDDANVDTDLWALLRWIIEGIGGEWRVEDLDATGRLYQLPVSVG</sequence>
<dbReference type="OrthoDB" id="8230850at2"/>